<organism evidence="1 2">
    <name type="scientific">Vaccinium darrowii</name>
    <dbReference type="NCBI Taxonomy" id="229202"/>
    <lineage>
        <taxon>Eukaryota</taxon>
        <taxon>Viridiplantae</taxon>
        <taxon>Streptophyta</taxon>
        <taxon>Embryophyta</taxon>
        <taxon>Tracheophyta</taxon>
        <taxon>Spermatophyta</taxon>
        <taxon>Magnoliopsida</taxon>
        <taxon>eudicotyledons</taxon>
        <taxon>Gunneridae</taxon>
        <taxon>Pentapetalae</taxon>
        <taxon>asterids</taxon>
        <taxon>Ericales</taxon>
        <taxon>Ericaceae</taxon>
        <taxon>Vaccinioideae</taxon>
        <taxon>Vaccinieae</taxon>
        <taxon>Vaccinium</taxon>
    </lineage>
</organism>
<protein>
    <submittedName>
        <fullName evidence="1">Uncharacterized protein</fullName>
    </submittedName>
</protein>
<evidence type="ECO:0000313" key="1">
    <source>
        <dbReference type="EMBL" id="KAH7840835.1"/>
    </source>
</evidence>
<dbReference type="Proteomes" id="UP000828048">
    <property type="component" value="Chromosome 10"/>
</dbReference>
<evidence type="ECO:0000313" key="2">
    <source>
        <dbReference type="Proteomes" id="UP000828048"/>
    </source>
</evidence>
<reference evidence="1 2" key="1">
    <citation type="journal article" date="2021" name="Hortic Res">
        <title>High-quality reference genome and annotation aids understanding of berry development for evergreen blueberry (Vaccinium darrowii).</title>
        <authorList>
            <person name="Yu J."/>
            <person name="Hulse-Kemp A.M."/>
            <person name="Babiker E."/>
            <person name="Staton M."/>
        </authorList>
    </citation>
    <scope>NUCLEOTIDE SEQUENCE [LARGE SCALE GENOMIC DNA]</scope>
    <source>
        <strain evidence="2">cv. NJ 8807/NJ 8810</strain>
        <tissue evidence="1">Young leaf</tissue>
    </source>
</reference>
<name>A0ACB7XJJ1_9ERIC</name>
<sequence>MDEGLGDEAAAVDSVTGKYLRGKDVMMGSHEMVTPNEGQYNHSSSLAFAAVLEGKSPDIGGVSQHTYDSHHCTEDAAVMVEELTLRNYNGENLAVMGTSKSNEMMQARKSQWQNLYQIGNSGLREDAIHKDNGQSSSNAWEDVGYTVFSELFSQKPPDDTQSDNVKHSLINENKVVASRMSPPPGGIRTKILSNSGFSEYFIKNTLKGKGVVFKGPAHEGLGAAIRGQTNPKDVSTAVVAFDAPLSSGAKTVLFPASGAGHGVSPSLNFLNGGVNLREWMKARHYNANKFERLYIFRQIVDFVDFSHSQGVALQDLRPSFFKLLPSNQVIYLGSSVQQDTALNRKDQDNLFSGNDQNKKRLLEQAMHPAVNQMLKKQKFGENLNLNKQWSQLSLGSGLKAAIATDSGLGVGGLDDSNIQRNLTREHKSGDYSSSPHGSNELLSTCTSDPLEEKWYSSPEQLNGRGCTFSSNIYVLGVLLFELLGLFDSERARAAAMSNLHHRILPPNFLSENQREAGFCLWLLHPEPSLRPSAREVLQSGVISGIVESYGDKLSSSLSEDDTESELLLHFLLSLKEEKQKDALKLVEEIKCLETDIEEVERRQAKQPLVLSGSSSKPLHSRGNRFQCGEHSSFELHSKLTTGTNTEMRLMKSFSQLESVYFSTRSSIQLSESAATVRTNKELLEDRDVEYSAHKDEERKKPTDRLGAFFSGLCKYARYSKFEVRGVSWNRDFNNSANVICSLGFDRDQEYFAAAGVSKMIKIYDFQSLLDEAVDIHYPAIEMSNKSRLSCICWNSYIRNYLASTDYEGIVKLWDAGTGQEFSQYIEHNKRAWSVDFSQVDPTKLASGSDDCSVKLWNINERNSLCTIRNIANICCVQFSAHSSHLLAFGSADYKTYCYDLRNVSSPWCVLDDHRKAVSFVKFLDSETLVSASTDNTLKIWDLNKTSSTVLSTSNILTLKGHTNEKNFVGLSVADGYIACGSETNEVYAYYRSLPMPITSYKFGSIDPISGKETDDDNGQFVSSMCWRKNSDMLVAANSTGCIKVLQMLLTIHGRRNDWKSPRFCIVYSKMAQTGTDSTSCEVKPDHRAVVVRRCMNN</sequence>
<dbReference type="EMBL" id="CM037160">
    <property type="protein sequence ID" value="KAH7840835.1"/>
    <property type="molecule type" value="Genomic_DNA"/>
</dbReference>
<accession>A0ACB7XJJ1</accession>
<proteinExistence type="predicted"/>
<gene>
    <name evidence="1" type="ORF">Vadar_022342</name>
</gene>
<keyword evidence="2" id="KW-1185">Reference proteome</keyword>
<comment type="caution">
    <text evidence="1">The sequence shown here is derived from an EMBL/GenBank/DDBJ whole genome shotgun (WGS) entry which is preliminary data.</text>
</comment>